<evidence type="ECO:0000256" key="3">
    <source>
        <dbReference type="ARBA" id="ARBA00043265"/>
    </source>
</evidence>
<dbReference type="InterPro" id="IPR050199">
    <property type="entry name" value="IgHV"/>
</dbReference>
<dbReference type="PANTHER" id="PTHR23266">
    <property type="entry name" value="IMMUNOGLOBULIN HEAVY CHAIN"/>
    <property type="match status" value="1"/>
</dbReference>
<reference evidence="5 6" key="1">
    <citation type="submission" date="2019-09" db="EMBL/GenBank/DDBJ databases">
        <title>Bird 10,000 Genomes (B10K) Project - Family phase.</title>
        <authorList>
            <person name="Zhang G."/>
        </authorList>
    </citation>
    <scope>NUCLEOTIDE SEQUENCE [LARGE SCALE GENOMIC DNA]</scope>
    <source>
        <strain evidence="5">B10K-DU-001-34</strain>
        <tissue evidence="5">Muscle</tissue>
    </source>
</reference>
<evidence type="ECO:0000313" key="5">
    <source>
        <dbReference type="EMBL" id="NXH44699.1"/>
    </source>
</evidence>
<accession>A0A7K9K2B9</accession>
<evidence type="ECO:0000259" key="4">
    <source>
        <dbReference type="PROSITE" id="PS50835"/>
    </source>
</evidence>
<keyword evidence="1" id="KW-0391">Immunity</keyword>
<dbReference type="PROSITE" id="PS50835">
    <property type="entry name" value="IG_LIKE"/>
    <property type="match status" value="1"/>
</dbReference>
<dbReference type="Pfam" id="PF07686">
    <property type="entry name" value="V-set"/>
    <property type="match status" value="1"/>
</dbReference>
<dbReference type="InterPro" id="IPR013783">
    <property type="entry name" value="Ig-like_fold"/>
</dbReference>
<dbReference type="Gene3D" id="2.60.40.10">
    <property type="entry name" value="Immunoglobulins"/>
    <property type="match status" value="1"/>
</dbReference>
<dbReference type="GO" id="GO:0002250">
    <property type="term" value="P:adaptive immune response"/>
    <property type="evidence" value="ECO:0007669"/>
    <property type="project" value="UniProtKB-KW"/>
</dbReference>
<gene>
    <name evidence="5" type="primary">Ighv364d_0</name>
    <name evidence="5" type="ORF">DICEXI_R14590</name>
</gene>
<feature type="domain" description="Ig-like" evidence="4">
    <location>
        <begin position="1"/>
        <end position="85"/>
    </location>
</feature>
<feature type="non-terminal residue" evidence="5">
    <location>
        <position position="85"/>
    </location>
</feature>
<evidence type="ECO:0000313" key="6">
    <source>
        <dbReference type="Proteomes" id="UP000523279"/>
    </source>
</evidence>
<dbReference type="Proteomes" id="UP000523279">
    <property type="component" value="Unassembled WGS sequence"/>
</dbReference>
<dbReference type="GO" id="GO:0005576">
    <property type="term" value="C:extracellular region"/>
    <property type="evidence" value="ECO:0007669"/>
    <property type="project" value="UniProtKB-ARBA"/>
</dbReference>
<keyword evidence="3" id="KW-1280">Immunoglobulin</keyword>
<dbReference type="SUPFAM" id="SSF48726">
    <property type="entry name" value="Immunoglobulin"/>
    <property type="match status" value="1"/>
</dbReference>
<dbReference type="EMBL" id="VWZP01006187">
    <property type="protein sequence ID" value="NXH44699.1"/>
    <property type="molecule type" value="Genomic_DNA"/>
</dbReference>
<dbReference type="InterPro" id="IPR013106">
    <property type="entry name" value="Ig_V-set"/>
</dbReference>
<proteinExistence type="predicted"/>
<dbReference type="AlphaFoldDB" id="A0A7K9K2B9"/>
<evidence type="ECO:0000256" key="1">
    <source>
        <dbReference type="ARBA" id="ARBA00022859"/>
    </source>
</evidence>
<name>A0A7K9K2B9_9PASE</name>
<dbReference type="SMART" id="SM00406">
    <property type="entry name" value="IGv"/>
    <property type="match status" value="1"/>
</dbReference>
<sequence length="85" mass="8879">PGGPLTLVCHGSGFNFGSYGMVWTRQRPGQGPEFIAGINSNGGSAYYGPSVQGRVTISRDTGQSSVTLAMSGLRDEDSAVYFCAK</sequence>
<organism evidence="5 6">
    <name type="scientific">Dicaeum eximium</name>
    <dbReference type="NCBI Taxonomy" id="667154"/>
    <lineage>
        <taxon>Eukaryota</taxon>
        <taxon>Metazoa</taxon>
        <taxon>Chordata</taxon>
        <taxon>Craniata</taxon>
        <taxon>Vertebrata</taxon>
        <taxon>Euteleostomi</taxon>
        <taxon>Archelosauria</taxon>
        <taxon>Archosauria</taxon>
        <taxon>Dinosauria</taxon>
        <taxon>Saurischia</taxon>
        <taxon>Theropoda</taxon>
        <taxon>Coelurosauria</taxon>
        <taxon>Aves</taxon>
        <taxon>Neognathae</taxon>
        <taxon>Neoaves</taxon>
        <taxon>Telluraves</taxon>
        <taxon>Australaves</taxon>
        <taxon>Passeriformes</taxon>
        <taxon>Passeroidea</taxon>
        <taxon>Dicaeidae</taxon>
        <taxon>Dicaeum</taxon>
    </lineage>
</organism>
<dbReference type="InterPro" id="IPR007110">
    <property type="entry name" value="Ig-like_dom"/>
</dbReference>
<dbReference type="GO" id="GO:0019814">
    <property type="term" value="C:immunoglobulin complex"/>
    <property type="evidence" value="ECO:0007669"/>
    <property type="project" value="UniProtKB-KW"/>
</dbReference>
<keyword evidence="6" id="KW-1185">Reference proteome</keyword>
<comment type="caution">
    <text evidence="5">The sequence shown here is derived from an EMBL/GenBank/DDBJ whole genome shotgun (WGS) entry which is preliminary data.</text>
</comment>
<dbReference type="InterPro" id="IPR036179">
    <property type="entry name" value="Ig-like_dom_sf"/>
</dbReference>
<keyword evidence="2" id="KW-1064">Adaptive immunity</keyword>
<feature type="non-terminal residue" evidence="5">
    <location>
        <position position="1"/>
    </location>
</feature>
<protein>
    <submittedName>
        <fullName evidence="5">HV64D protein</fullName>
    </submittedName>
</protein>
<evidence type="ECO:0000256" key="2">
    <source>
        <dbReference type="ARBA" id="ARBA00023130"/>
    </source>
</evidence>